<dbReference type="SUPFAM" id="SSF144284">
    <property type="entry name" value="Sec2 N-terminal region"/>
    <property type="match status" value="1"/>
</dbReference>
<evidence type="ECO:0000256" key="1">
    <source>
        <dbReference type="ARBA" id="ARBA00023054"/>
    </source>
</evidence>
<dbReference type="PANTHER" id="PTHR14430">
    <property type="entry name" value="RABIN3-RELATED"/>
    <property type="match status" value="1"/>
</dbReference>
<sequence>MSSSSSNEPDEQQHRQTGEKPVTTKDIANLYSHLQTMIDNVPKTSRTEPDGTSGSSAASTDHWHSSFPITPTVSSNLLLSSKSLPLPPSRTMSAPKEPDCPCHHILVSKDSKHCALCDDIVPILSELQQERQQKREEMKEYKNSLSLEREHAKGFEQELAKVKQQTKELTTKLETTTNQYHSLQKDISVLNQKYKNEQVETEKAKQAKKELENELEELSQKLFEEANGMVANEKREKHQIQVQYKHLQQELKNCKEQLEADEAQLRELKLKMGDMEDQRKKENRISALSGLYSNHNNSSSSCQDQHQLSVQEENDEAERRASRDLASLFTQEEYPEQQIDPIVLNEFDEFVKMENTVPIRKLHTIPYMKNSLIEDVEPCLRFGPSSRLSARKLVEAIVLNTCFIEESPFGFSQEQAKRPFDVPLKISAAKNMIWERLSSTPTAPFAGCQACGRNNNNNNNDLPYRFRISVLDDWACIDRYCRDRLVAVCEFYLFIRNIRQGYYNGRTIPALYHESTRLKLQMFYARMGTLSQTLQNIGVKGDVVGQASAPNMIIPPPSPPIIVTTDASEQNEQDQDDKCSVSSNEDDEYFQDDVIEKPRRTSTHPGNSVWVAHSFL</sequence>
<evidence type="ECO:0000313" key="5">
    <source>
        <dbReference type="EMBL" id="GAA5798432.1"/>
    </source>
</evidence>
<evidence type="ECO:0000259" key="4">
    <source>
        <dbReference type="Pfam" id="PF06428"/>
    </source>
</evidence>
<proteinExistence type="predicted"/>
<feature type="region of interest" description="Disordered" evidence="3">
    <location>
        <begin position="1"/>
        <end position="65"/>
    </location>
</feature>
<keyword evidence="6" id="KW-1185">Reference proteome</keyword>
<evidence type="ECO:0000256" key="3">
    <source>
        <dbReference type="SAM" id="MobiDB-lite"/>
    </source>
</evidence>
<evidence type="ECO:0000313" key="6">
    <source>
        <dbReference type="Proteomes" id="UP001476247"/>
    </source>
</evidence>
<dbReference type="Pfam" id="PF06428">
    <property type="entry name" value="Sec2p"/>
    <property type="match status" value="1"/>
</dbReference>
<evidence type="ECO:0000256" key="2">
    <source>
        <dbReference type="SAM" id="Coils"/>
    </source>
</evidence>
<name>A0ABP9XUH1_9FUNG</name>
<protein>
    <recommendedName>
        <fullName evidence="4">GDP/GTP exchange factor Sec2 N-terminal domain-containing protein</fullName>
    </recommendedName>
</protein>
<dbReference type="EMBL" id="BAABUJ010000010">
    <property type="protein sequence ID" value="GAA5798432.1"/>
    <property type="molecule type" value="Genomic_DNA"/>
</dbReference>
<reference evidence="5 6" key="1">
    <citation type="submission" date="2024-04" db="EMBL/GenBank/DDBJ databases">
        <title>genome sequences of Mucor flavus KT1a and Helicostylum pulchrum KT1b strains isolation_sourced from the surface of a dry-aged beef.</title>
        <authorList>
            <person name="Toyotome T."/>
            <person name="Hosono M."/>
            <person name="Torimaru M."/>
            <person name="Fukuda K."/>
            <person name="Mikami N."/>
        </authorList>
    </citation>
    <scope>NUCLEOTIDE SEQUENCE [LARGE SCALE GENOMIC DNA]</scope>
    <source>
        <strain evidence="5 6">KT1b</strain>
    </source>
</reference>
<feature type="region of interest" description="Disordered" evidence="3">
    <location>
        <begin position="291"/>
        <end position="321"/>
    </location>
</feature>
<feature type="region of interest" description="Disordered" evidence="3">
    <location>
        <begin position="567"/>
        <end position="588"/>
    </location>
</feature>
<feature type="domain" description="GDP/GTP exchange factor Sec2 N-terminal" evidence="4">
    <location>
        <begin position="137"/>
        <end position="276"/>
    </location>
</feature>
<dbReference type="CDD" id="cd21044">
    <property type="entry name" value="Rab11BD_RAB3IP_like"/>
    <property type="match status" value="1"/>
</dbReference>
<feature type="compositionally biased region" description="Polar residues" evidence="3">
    <location>
        <begin position="291"/>
        <end position="311"/>
    </location>
</feature>
<organism evidence="5 6">
    <name type="scientific">Helicostylum pulchrum</name>
    <dbReference type="NCBI Taxonomy" id="562976"/>
    <lineage>
        <taxon>Eukaryota</taxon>
        <taxon>Fungi</taxon>
        <taxon>Fungi incertae sedis</taxon>
        <taxon>Mucoromycota</taxon>
        <taxon>Mucoromycotina</taxon>
        <taxon>Mucoromycetes</taxon>
        <taxon>Mucorales</taxon>
        <taxon>Mucorineae</taxon>
        <taxon>Mucoraceae</taxon>
        <taxon>Helicostylum</taxon>
    </lineage>
</organism>
<dbReference type="InterPro" id="IPR009449">
    <property type="entry name" value="Sec2_N"/>
</dbReference>
<dbReference type="InterPro" id="IPR040351">
    <property type="entry name" value="RAB3IL/RAB3IP/Sec2"/>
</dbReference>
<dbReference type="Pfam" id="PF25555">
    <property type="entry name" value="RAB3A-like_C"/>
    <property type="match status" value="1"/>
</dbReference>
<feature type="coiled-coil region" evidence="2">
    <location>
        <begin position="124"/>
        <end position="285"/>
    </location>
</feature>
<comment type="caution">
    <text evidence="5">The sequence shown here is derived from an EMBL/GenBank/DDBJ whole genome shotgun (WGS) entry which is preliminary data.</text>
</comment>
<dbReference type="Gene3D" id="6.10.140.910">
    <property type="match status" value="1"/>
</dbReference>
<feature type="compositionally biased region" description="Polar residues" evidence="3">
    <location>
        <begin position="32"/>
        <end position="59"/>
    </location>
</feature>
<accession>A0ABP9XUH1</accession>
<gene>
    <name evidence="5" type="ORF">HPULCUR_003835</name>
</gene>
<keyword evidence="1 2" id="KW-0175">Coiled coil</keyword>
<dbReference type="PANTHER" id="PTHR14430:SF0">
    <property type="entry name" value="SEC2P DOMAIN-CONTAINING PROTEIN"/>
    <property type="match status" value="1"/>
</dbReference>
<dbReference type="Proteomes" id="UP001476247">
    <property type="component" value="Unassembled WGS sequence"/>
</dbReference>